<dbReference type="EMBL" id="QEXO01000003">
    <property type="protein sequence ID" value="PWE13911.1"/>
    <property type="molecule type" value="Genomic_DNA"/>
</dbReference>
<dbReference type="STRING" id="511.UZ73_12745"/>
<name>A0A2U2BIU0_ALCFA</name>
<comment type="caution">
    <text evidence="3">The sequence shown here is derived from an EMBL/GenBank/DDBJ whole genome shotgun (WGS) entry which is preliminary data.</text>
</comment>
<organism evidence="3 4">
    <name type="scientific">Alcaligenes faecalis</name>
    <dbReference type="NCBI Taxonomy" id="511"/>
    <lineage>
        <taxon>Bacteria</taxon>
        <taxon>Pseudomonadati</taxon>
        <taxon>Pseudomonadota</taxon>
        <taxon>Betaproteobacteria</taxon>
        <taxon>Burkholderiales</taxon>
        <taxon>Alcaligenaceae</taxon>
        <taxon>Alcaligenes</taxon>
    </lineage>
</organism>
<dbReference type="AlphaFoldDB" id="A0A2U2BIU0"/>
<gene>
    <name evidence="3" type="ORF">DF183_12170</name>
</gene>
<evidence type="ECO:0008006" key="5">
    <source>
        <dbReference type="Google" id="ProtNLM"/>
    </source>
</evidence>
<proteinExistence type="predicted"/>
<dbReference type="Proteomes" id="UP000245216">
    <property type="component" value="Unassembled WGS sequence"/>
</dbReference>
<dbReference type="Pfam" id="PF04773">
    <property type="entry name" value="FecR"/>
    <property type="match status" value="1"/>
</dbReference>
<dbReference type="Pfam" id="PF16220">
    <property type="entry name" value="DUF4880"/>
    <property type="match status" value="1"/>
</dbReference>
<dbReference type="InterPro" id="IPR012373">
    <property type="entry name" value="Ferrdict_sens_TM"/>
</dbReference>
<feature type="domain" description="FecR N-terminal" evidence="2">
    <location>
        <begin position="15"/>
        <end position="53"/>
    </location>
</feature>
<evidence type="ECO:0000259" key="2">
    <source>
        <dbReference type="Pfam" id="PF16220"/>
    </source>
</evidence>
<dbReference type="RefSeq" id="WP_109089196.1">
    <property type="nucleotide sequence ID" value="NZ_QEXO01000003.1"/>
</dbReference>
<reference evidence="3 4" key="1">
    <citation type="submission" date="2018-05" db="EMBL/GenBank/DDBJ databases">
        <title>Genome Sequence of an Efficient Indole-Degrading Bacterium, Alcaligenes sp.YBY.</title>
        <authorList>
            <person name="Yang B."/>
        </authorList>
    </citation>
    <scope>NUCLEOTIDE SEQUENCE [LARGE SCALE GENOMIC DNA]</scope>
    <source>
        <strain evidence="3 4">YBY</strain>
    </source>
</reference>
<dbReference type="Gene3D" id="3.55.50.30">
    <property type="match status" value="1"/>
</dbReference>
<protein>
    <recommendedName>
        <fullName evidence="5">DUF4880 domain-containing protein</fullName>
    </recommendedName>
</protein>
<dbReference type="InterPro" id="IPR006860">
    <property type="entry name" value="FecR"/>
</dbReference>
<evidence type="ECO:0000313" key="3">
    <source>
        <dbReference type="EMBL" id="PWE13911.1"/>
    </source>
</evidence>
<evidence type="ECO:0000259" key="1">
    <source>
        <dbReference type="Pfam" id="PF04773"/>
    </source>
</evidence>
<feature type="domain" description="FecR protein" evidence="1">
    <location>
        <begin position="121"/>
        <end position="212"/>
    </location>
</feature>
<sequence>MSLSSSPLSEAVRTQANQWWVRLHSGSARQSDAQSFQQWLEQSPEHRAAWQEVTVTMDTVTPGLQAARHLLPEWKAPAAQPVFTARRAFMGGAFAASALAVVAVVHPPWGLWPSFTELTSDFRTGVGEQREIQIGQAVAIQMNTQTCINRRDTAQGAGIELVEGEVEIRVLDGATSHLHVQAGPGSMQAQQAQFNVRYTGKNVTVTCLQGQVVVQANQTVTLQAGQQTVYDYERIHAVQRPNLDQVSSWRRGYLAFEGQPLADVVEELNRYRPGKIVVYSDSLKSRPVYLSLSISDMDLALDMLRAMSGIRVQELAGGIALVRHA</sequence>
<dbReference type="InterPro" id="IPR032623">
    <property type="entry name" value="FecR_N"/>
</dbReference>
<dbReference type="PANTHER" id="PTHR30273">
    <property type="entry name" value="PERIPLASMIC SIGNAL SENSOR AND SIGMA FACTOR ACTIVATOR FECR-RELATED"/>
    <property type="match status" value="1"/>
</dbReference>
<dbReference type="PANTHER" id="PTHR30273:SF2">
    <property type="entry name" value="PROTEIN FECR"/>
    <property type="match status" value="1"/>
</dbReference>
<reference evidence="3 4" key="2">
    <citation type="submission" date="2018-05" db="EMBL/GenBank/DDBJ databases">
        <authorList>
            <person name="Lanie J.A."/>
            <person name="Ng W.-L."/>
            <person name="Kazmierczak K.M."/>
            <person name="Andrzejewski T.M."/>
            <person name="Davidsen T.M."/>
            <person name="Wayne K.J."/>
            <person name="Tettelin H."/>
            <person name="Glass J.I."/>
            <person name="Rusch D."/>
            <person name="Podicherti R."/>
            <person name="Tsui H.-C.T."/>
            <person name="Winkler M.E."/>
        </authorList>
    </citation>
    <scope>NUCLEOTIDE SEQUENCE [LARGE SCALE GENOMIC DNA]</scope>
    <source>
        <strain evidence="3 4">YBY</strain>
    </source>
</reference>
<accession>A0A2U2BIU0</accession>
<dbReference type="PIRSF" id="PIRSF018266">
    <property type="entry name" value="FecR"/>
    <property type="match status" value="1"/>
</dbReference>
<dbReference type="Gene3D" id="2.60.120.1440">
    <property type="match status" value="1"/>
</dbReference>
<evidence type="ECO:0000313" key="4">
    <source>
        <dbReference type="Proteomes" id="UP000245216"/>
    </source>
</evidence>
<dbReference type="GO" id="GO:0016989">
    <property type="term" value="F:sigma factor antagonist activity"/>
    <property type="evidence" value="ECO:0007669"/>
    <property type="project" value="TreeGrafter"/>
</dbReference>